<dbReference type="RefSeq" id="WP_145052590.1">
    <property type="nucleotide sequence ID" value="NZ_CP036433.1"/>
</dbReference>
<dbReference type="Proteomes" id="UP000317648">
    <property type="component" value="Chromosome"/>
</dbReference>
<evidence type="ECO:0000313" key="2">
    <source>
        <dbReference type="Proteomes" id="UP000317648"/>
    </source>
</evidence>
<dbReference type="GO" id="GO:0016779">
    <property type="term" value="F:nucleotidyltransferase activity"/>
    <property type="evidence" value="ECO:0007669"/>
    <property type="project" value="UniProtKB-KW"/>
</dbReference>
<name>A0A518DR79_9BACT</name>
<organism evidence="1 2">
    <name type="scientific">Lignipirellula cremea</name>
    <dbReference type="NCBI Taxonomy" id="2528010"/>
    <lineage>
        <taxon>Bacteria</taxon>
        <taxon>Pseudomonadati</taxon>
        <taxon>Planctomycetota</taxon>
        <taxon>Planctomycetia</taxon>
        <taxon>Pirellulales</taxon>
        <taxon>Pirellulaceae</taxon>
        <taxon>Lignipirellula</taxon>
    </lineage>
</organism>
<dbReference type="Pfam" id="PF02348">
    <property type="entry name" value="CTP_transf_3"/>
    <property type="match status" value="1"/>
</dbReference>
<keyword evidence="1" id="KW-0548">Nucleotidyltransferase</keyword>
<protein>
    <submittedName>
        <fullName evidence="1">3-deoxy-manno-octulosonate cytidylyltransferase</fullName>
    </submittedName>
</protein>
<dbReference type="InterPro" id="IPR029044">
    <property type="entry name" value="Nucleotide-diphossugar_trans"/>
</dbReference>
<dbReference type="SUPFAM" id="SSF53448">
    <property type="entry name" value="Nucleotide-diphospho-sugar transferases"/>
    <property type="match status" value="1"/>
</dbReference>
<evidence type="ECO:0000313" key="1">
    <source>
        <dbReference type="EMBL" id="QDU94341.1"/>
    </source>
</evidence>
<dbReference type="EMBL" id="CP036433">
    <property type="protein sequence ID" value="QDU94341.1"/>
    <property type="molecule type" value="Genomic_DNA"/>
</dbReference>
<dbReference type="AlphaFoldDB" id="A0A518DR79"/>
<keyword evidence="1" id="KW-0808">Transferase</keyword>
<accession>A0A518DR79</accession>
<sequence length="246" mass="26855">MMETLGIIDASPHPSNPQSSPWGLIAAQRLAGRPLLEWVVRGALASSHLARTVVLTSPRTLEFIRGLAPAQVEVIATRAIDPLARFAETARSLQAQAVVNIHIDGPLVDAEAIDQLCQAAQGAASVDYLTWLPPHGATSAEQETCVEWVSARALERADRSAVRPSERISPTRHMRGRPEAFELQYLPAPEPGEAIEFSWPKNGQANDDECNALLLALANRRWDCSQIVAMLERQKAGLERLQHEAA</sequence>
<dbReference type="KEGG" id="lcre:Pla8534_21300"/>
<gene>
    <name evidence="1" type="ORF">Pla8534_21300</name>
</gene>
<keyword evidence="2" id="KW-1185">Reference proteome</keyword>
<dbReference type="InterPro" id="IPR003329">
    <property type="entry name" value="Cytidylyl_trans"/>
</dbReference>
<reference evidence="1 2" key="1">
    <citation type="submission" date="2019-02" db="EMBL/GenBank/DDBJ databases">
        <title>Deep-cultivation of Planctomycetes and their phenomic and genomic characterization uncovers novel biology.</title>
        <authorList>
            <person name="Wiegand S."/>
            <person name="Jogler M."/>
            <person name="Boedeker C."/>
            <person name="Pinto D."/>
            <person name="Vollmers J."/>
            <person name="Rivas-Marin E."/>
            <person name="Kohn T."/>
            <person name="Peeters S.H."/>
            <person name="Heuer A."/>
            <person name="Rast P."/>
            <person name="Oberbeckmann S."/>
            <person name="Bunk B."/>
            <person name="Jeske O."/>
            <person name="Meyerdierks A."/>
            <person name="Storesund J.E."/>
            <person name="Kallscheuer N."/>
            <person name="Luecker S."/>
            <person name="Lage O.M."/>
            <person name="Pohl T."/>
            <person name="Merkel B.J."/>
            <person name="Hornburger P."/>
            <person name="Mueller R.-W."/>
            <person name="Bruemmer F."/>
            <person name="Labrenz M."/>
            <person name="Spormann A.M."/>
            <person name="Op den Camp H."/>
            <person name="Overmann J."/>
            <person name="Amann R."/>
            <person name="Jetten M.S.M."/>
            <person name="Mascher T."/>
            <person name="Medema M.H."/>
            <person name="Devos D.P."/>
            <person name="Kaster A.-K."/>
            <person name="Ovreas L."/>
            <person name="Rohde M."/>
            <person name="Galperin M.Y."/>
            <person name="Jogler C."/>
        </authorList>
    </citation>
    <scope>NUCLEOTIDE SEQUENCE [LARGE SCALE GENOMIC DNA]</scope>
    <source>
        <strain evidence="1 2">Pla85_3_4</strain>
    </source>
</reference>
<dbReference type="OrthoDB" id="247444at2"/>
<proteinExistence type="predicted"/>
<dbReference type="Gene3D" id="3.90.550.10">
    <property type="entry name" value="Spore Coat Polysaccharide Biosynthesis Protein SpsA, Chain A"/>
    <property type="match status" value="1"/>
</dbReference>